<dbReference type="InterPro" id="IPR013249">
    <property type="entry name" value="RNA_pol_sigma70_r4_t2"/>
</dbReference>
<protein>
    <submittedName>
        <fullName evidence="8">RNA polymerase sigma-70 factor (Sigma-E family)</fullName>
    </submittedName>
</protein>
<dbReference type="PANTHER" id="PTHR43133">
    <property type="entry name" value="RNA POLYMERASE ECF-TYPE SIGMA FACTO"/>
    <property type="match status" value="1"/>
</dbReference>
<keyword evidence="4" id="KW-0238">DNA-binding</keyword>
<evidence type="ECO:0000256" key="5">
    <source>
        <dbReference type="ARBA" id="ARBA00023163"/>
    </source>
</evidence>
<dbReference type="NCBIfam" id="TIGR02983">
    <property type="entry name" value="SigE-fam_strep"/>
    <property type="match status" value="1"/>
</dbReference>
<dbReference type="PANTHER" id="PTHR43133:SF50">
    <property type="entry name" value="ECF RNA POLYMERASE SIGMA FACTOR SIGM"/>
    <property type="match status" value="1"/>
</dbReference>
<dbReference type="AlphaFoldDB" id="A0A7W5A0V6"/>
<reference evidence="8 9" key="1">
    <citation type="submission" date="2020-08" db="EMBL/GenBank/DDBJ databases">
        <title>Genomic Encyclopedia of Type Strains, Phase III (KMG-III): the genomes of soil and plant-associated and newly described type strains.</title>
        <authorList>
            <person name="Whitman W."/>
        </authorList>
    </citation>
    <scope>NUCLEOTIDE SEQUENCE [LARGE SCALE GENOMIC DNA]</scope>
    <source>
        <strain evidence="8 9">CECT 3302</strain>
    </source>
</reference>
<feature type="domain" description="RNA polymerase sigma factor 70 region 4 type 2" evidence="7">
    <location>
        <begin position="117"/>
        <end position="168"/>
    </location>
</feature>
<dbReference type="InterPro" id="IPR036388">
    <property type="entry name" value="WH-like_DNA-bd_sf"/>
</dbReference>
<dbReference type="CDD" id="cd06171">
    <property type="entry name" value="Sigma70_r4"/>
    <property type="match status" value="1"/>
</dbReference>
<dbReference type="GO" id="GO:0016987">
    <property type="term" value="F:sigma factor activity"/>
    <property type="evidence" value="ECO:0007669"/>
    <property type="project" value="UniProtKB-KW"/>
</dbReference>
<dbReference type="InterPro" id="IPR013325">
    <property type="entry name" value="RNA_pol_sigma_r2"/>
</dbReference>
<evidence type="ECO:0000259" key="6">
    <source>
        <dbReference type="Pfam" id="PF04542"/>
    </source>
</evidence>
<comment type="caution">
    <text evidence="8">The sequence shown here is derived from an EMBL/GenBank/DDBJ whole genome shotgun (WGS) entry which is preliminary data.</text>
</comment>
<evidence type="ECO:0000256" key="1">
    <source>
        <dbReference type="ARBA" id="ARBA00010641"/>
    </source>
</evidence>
<keyword evidence="5" id="KW-0804">Transcription</keyword>
<name>A0A7W5A0V6_9ACTN</name>
<evidence type="ECO:0000256" key="4">
    <source>
        <dbReference type="ARBA" id="ARBA00023125"/>
    </source>
</evidence>
<dbReference type="Gene3D" id="1.10.1740.10">
    <property type="match status" value="1"/>
</dbReference>
<dbReference type="SUPFAM" id="SSF88659">
    <property type="entry name" value="Sigma3 and sigma4 domains of RNA polymerase sigma factors"/>
    <property type="match status" value="1"/>
</dbReference>
<dbReference type="RefSeq" id="WP_229788191.1">
    <property type="nucleotide sequence ID" value="NZ_BMQT01000001.1"/>
</dbReference>
<keyword evidence="2" id="KW-0805">Transcription regulation</keyword>
<evidence type="ECO:0000256" key="2">
    <source>
        <dbReference type="ARBA" id="ARBA00023015"/>
    </source>
</evidence>
<dbReference type="NCBIfam" id="TIGR02937">
    <property type="entry name" value="sigma70-ECF"/>
    <property type="match status" value="1"/>
</dbReference>
<dbReference type="Gene3D" id="1.10.10.10">
    <property type="entry name" value="Winged helix-like DNA-binding domain superfamily/Winged helix DNA-binding domain"/>
    <property type="match status" value="1"/>
</dbReference>
<proteinExistence type="inferred from homology"/>
<feature type="domain" description="RNA polymerase sigma-70 region 2" evidence="6">
    <location>
        <begin position="27"/>
        <end position="92"/>
    </location>
</feature>
<evidence type="ECO:0000256" key="3">
    <source>
        <dbReference type="ARBA" id="ARBA00023082"/>
    </source>
</evidence>
<keyword evidence="9" id="KW-1185">Reference proteome</keyword>
<dbReference type="Pfam" id="PF08281">
    <property type="entry name" value="Sigma70_r4_2"/>
    <property type="match status" value="1"/>
</dbReference>
<dbReference type="InterPro" id="IPR039425">
    <property type="entry name" value="RNA_pol_sigma-70-like"/>
</dbReference>
<dbReference type="Proteomes" id="UP000577707">
    <property type="component" value="Unassembled WGS sequence"/>
</dbReference>
<accession>A0A7W5A0V6</accession>
<dbReference type="GO" id="GO:0003677">
    <property type="term" value="F:DNA binding"/>
    <property type="evidence" value="ECO:0007669"/>
    <property type="project" value="UniProtKB-KW"/>
</dbReference>
<dbReference type="InterPro" id="IPR013324">
    <property type="entry name" value="RNA_pol_sigma_r3/r4-like"/>
</dbReference>
<organism evidence="8 9">
    <name type="scientific">Nocardioides albus</name>
    <dbReference type="NCBI Taxonomy" id="1841"/>
    <lineage>
        <taxon>Bacteria</taxon>
        <taxon>Bacillati</taxon>
        <taxon>Actinomycetota</taxon>
        <taxon>Actinomycetes</taxon>
        <taxon>Propionibacteriales</taxon>
        <taxon>Nocardioidaceae</taxon>
        <taxon>Nocardioides</taxon>
    </lineage>
</organism>
<evidence type="ECO:0000313" key="9">
    <source>
        <dbReference type="Proteomes" id="UP000577707"/>
    </source>
</evidence>
<evidence type="ECO:0000313" key="8">
    <source>
        <dbReference type="EMBL" id="MBB3087224.1"/>
    </source>
</evidence>
<dbReference type="InterPro" id="IPR007627">
    <property type="entry name" value="RNA_pol_sigma70_r2"/>
</dbReference>
<dbReference type="GO" id="GO:0006352">
    <property type="term" value="P:DNA-templated transcription initiation"/>
    <property type="evidence" value="ECO:0007669"/>
    <property type="project" value="InterPro"/>
</dbReference>
<comment type="similarity">
    <text evidence="1">Belongs to the sigma-70 factor family. ECF subfamily.</text>
</comment>
<evidence type="ECO:0000259" key="7">
    <source>
        <dbReference type="Pfam" id="PF08281"/>
    </source>
</evidence>
<keyword evidence="3" id="KW-0731">Sigma factor</keyword>
<dbReference type="SUPFAM" id="SSF88946">
    <property type="entry name" value="Sigma2 domain of RNA polymerase sigma factors"/>
    <property type="match status" value="1"/>
</dbReference>
<gene>
    <name evidence="8" type="ORF">FHS12_000147</name>
</gene>
<dbReference type="InterPro" id="IPR014325">
    <property type="entry name" value="RNA_pol_sigma-E_actinobac"/>
</dbReference>
<sequence length="189" mass="20798">MPEEVSVDADEQEGSLAKNVDFGAWVASRGPALQRFAYLVTGNNSDAPDLVQDALARALPRWESLAASGTAEAYVKRSIVNGSISGWRKRRRLVLVEDVEPMATSHEPGPEERDADEAWELVQTLPSNQRAAVVLRFYEDLSFAQIATVLDCAEATARSHVHRALAKLRQRLNEQGSVDQRGNEGVDNE</sequence>
<dbReference type="EMBL" id="JACHXG010000001">
    <property type="protein sequence ID" value="MBB3087224.1"/>
    <property type="molecule type" value="Genomic_DNA"/>
</dbReference>
<dbReference type="Pfam" id="PF04542">
    <property type="entry name" value="Sigma70_r2"/>
    <property type="match status" value="1"/>
</dbReference>
<dbReference type="InterPro" id="IPR014284">
    <property type="entry name" value="RNA_pol_sigma-70_dom"/>
</dbReference>